<evidence type="ECO:0000313" key="10">
    <source>
        <dbReference type="EMBL" id="VWO96752.1"/>
    </source>
</evidence>
<proteinExistence type="inferred from homology"/>
<dbReference type="CDD" id="cd04077">
    <property type="entry name" value="Peptidases_S8_PCSK9_ProteinaseK_like"/>
    <property type="match status" value="1"/>
</dbReference>
<dbReference type="PRINTS" id="PR00723">
    <property type="entry name" value="SUBTILISIN"/>
</dbReference>
<evidence type="ECO:0000256" key="4">
    <source>
        <dbReference type="ARBA" id="ARBA00022825"/>
    </source>
</evidence>
<evidence type="ECO:0000259" key="9">
    <source>
        <dbReference type="Pfam" id="PF05922"/>
    </source>
</evidence>
<dbReference type="InterPro" id="IPR023827">
    <property type="entry name" value="Peptidase_S8_Asp-AS"/>
</dbReference>
<dbReference type="SUPFAM" id="SSF52743">
    <property type="entry name" value="Subtilisin-like"/>
    <property type="match status" value="1"/>
</dbReference>
<keyword evidence="3 6" id="KW-0378">Hydrolase</keyword>
<dbReference type="EC" id="3.4.21.-" evidence="10"/>
<keyword evidence="2 6" id="KW-0645">Protease</keyword>
<feature type="chain" id="PRO_5023879593" evidence="7">
    <location>
        <begin position="20"/>
        <end position="405"/>
    </location>
</feature>
<dbReference type="PROSITE" id="PS51892">
    <property type="entry name" value="SUBTILASE"/>
    <property type="match status" value="1"/>
</dbReference>
<dbReference type="InterPro" id="IPR023828">
    <property type="entry name" value="Peptidase_S8_Ser-AS"/>
</dbReference>
<sequence length="405" mass="41237">MQLFAAVATAFAIFSAASAAPTAQLKTVEKYAGSIKPSSYIIKLKDGVSKDAHLAWLAETVGASATVTHAEWAADVVNGFAGTFDSDALNTLRASSDVESITEDGIVTIAATQTDATWGLQRINQAAKLTDQNTSDLAFTYTYDDSAGEGVDIYVVDTGIFTNHVGIVFVTYVPLAAQSNIRNSPSSRVVPCGVPPSVVMLGTVAGVTYGVAKKANLFAVKVLSDAGSGFVSDIVSALSWVSQQVTASGRPSIATMSLSGGASQTFDDAVASLTAQGIHVTVAAGNNNADASSFSPARAPSAITVGASTIADARASFSNFGSIVDIFAPGQNVISAWIGGVNNTNNISGTSMATPHIAGLVATIIGRDGNSSPANISTVIQTLSTKGELTGIPSGTVNDLARTES</sequence>
<dbReference type="PROSITE" id="PS00138">
    <property type="entry name" value="SUBTILASE_SER"/>
    <property type="match status" value="1"/>
</dbReference>
<evidence type="ECO:0000256" key="1">
    <source>
        <dbReference type="ARBA" id="ARBA00011073"/>
    </source>
</evidence>
<feature type="domain" description="Peptidase S8/S53" evidence="8">
    <location>
        <begin position="203"/>
        <end position="387"/>
    </location>
</feature>
<dbReference type="InterPro" id="IPR000209">
    <property type="entry name" value="Peptidase_S8/S53_dom"/>
</dbReference>
<comment type="caution">
    <text evidence="5">Lacks conserved residue(s) required for the propagation of feature annotation.</text>
</comment>
<reference evidence="10" key="1">
    <citation type="submission" date="2019-10" db="EMBL/GenBank/DDBJ databases">
        <authorList>
            <person name="Nor Muhammad N."/>
        </authorList>
    </citation>
    <scope>NUCLEOTIDE SEQUENCE</scope>
</reference>
<evidence type="ECO:0000259" key="8">
    <source>
        <dbReference type="Pfam" id="PF00082"/>
    </source>
</evidence>
<dbReference type="AlphaFoldDB" id="A0A5K1JXA1"/>
<dbReference type="GO" id="GO:0005615">
    <property type="term" value="C:extracellular space"/>
    <property type="evidence" value="ECO:0007669"/>
    <property type="project" value="TreeGrafter"/>
</dbReference>
<dbReference type="InterPro" id="IPR010259">
    <property type="entry name" value="S8pro/Inhibitor_I9"/>
</dbReference>
<dbReference type="SUPFAM" id="SSF54897">
    <property type="entry name" value="Protease propeptides/inhibitors"/>
    <property type="match status" value="1"/>
</dbReference>
<name>A0A5K1JXA1_9APHY</name>
<comment type="similarity">
    <text evidence="1 5 6">Belongs to the peptidase S8 family.</text>
</comment>
<gene>
    <name evidence="10" type="primary">P29138</name>
</gene>
<dbReference type="InterPro" id="IPR036852">
    <property type="entry name" value="Peptidase_S8/S53_dom_sf"/>
</dbReference>
<organism evidence="10">
    <name type="scientific">Ganoderma boninense</name>
    <dbReference type="NCBI Taxonomy" id="34458"/>
    <lineage>
        <taxon>Eukaryota</taxon>
        <taxon>Fungi</taxon>
        <taxon>Dikarya</taxon>
        <taxon>Basidiomycota</taxon>
        <taxon>Agaricomycotina</taxon>
        <taxon>Agaricomycetes</taxon>
        <taxon>Polyporales</taxon>
        <taxon>Polyporaceae</taxon>
        <taxon>Ganoderma</taxon>
    </lineage>
</organism>
<evidence type="ECO:0000256" key="7">
    <source>
        <dbReference type="SAM" id="SignalP"/>
    </source>
</evidence>
<keyword evidence="4 6" id="KW-0720">Serine protease</keyword>
<dbReference type="PANTHER" id="PTHR43806">
    <property type="entry name" value="PEPTIDASE S8"/>
    <property type="match status" value="1"/>
</dbReference>
<dbReference type="GO" id="GO:0004252">
    <property type="term" value="F:serine-type endopeptidase activity"/>
    <property type="evidence" value="ECO:0007669"/>
    <property type="project" value="InterPro"/>
</dbReference>
<dbReference type="InterPro" id="IPR037045">
    <property type="entry name" value="S8pro/Inhibitor_I9_sf"/>
</dbReference>
<dbReference type="Pfam" id="PF00082">
    <property type="entry name" value="Peptidase_S8"/>
    <property type="match status" value="1"/>
</dbReference>
<dbReference type="PANTHER" id="PTHR43806:SF58">
    <property type="entry name" value="ALKALINE PROTEASE 1-RELATED"/>
    <property type="match status" value="1"/>
</dbReference>
<dbReference type="Pfam" id="PF05922">
    <property type="entry name" value="Inhibitor_I9"/>
    <property type="match status" value="1"/>
</dbReference>
<feature type="domain" description="Inhibitor I9" evidence="9">
    <location>
        <begin position="39"/>
        <end position="109"/>
    </location>
</feature>
<dbReference type="Gene3D" id="3.30.70.80">
    <property type="entry name" value="Peptidase S8 propeptide/proteinase inhibitor I9"/>
    <property type="match status" value="1"/>
</dbReference>
<feature type="signal peptide" evidence="7">
    <location>
        <begin position="1"/>
        <end position="19"/>
    </location>
</feature>
<dbReference type="GO" id="GO:0006508">
    <property type="term" value="P:proteolysis"/>
    <property type="evidence" value="ECO:0007669"/>
    <property type="project" value="UniProtKB-KW"/>
</dbReference>
<keyword evidence="7" id="KW-0732">Signal</keyword>
<evidence type="ECO:0000256" key="2">
    <source>
        <dbReference type="ARBA" id="ARBA00022670"/>
    </source>
</evidence>
<dbReference type="PROSITE" id="PS00136">
    <property type="entry name" value="SUBTILASE_ASP"/>
    <property type="match status" value="1"/>
</dbReference>
<dbReference type="InterPro" id="IPR034193">
    <property type="entry name" value="PCSK9_ProteinaseK-like"/>
</dbReference>
<accession>A0A5K1JXA1</accession>
<evidence type="ECO:0000256" key="6">
    <source>
        <dbReference type="RuleBase" id="RU003355"/>
    </source>
</evidence>
<dbReference type="Gene3D" id="3.40.50.200">
    <property type="entry name" value="Peptidase S8/S53 domain"/>
    <property type="match status" value="1"/>
</dbReference>
<protein>
    <submittedName>
        <fullName evidence="10">Cuticle-degrading protease (PR1))</fullName>
        <ecNumber evidence="10">3.4.21.-</ecNumber>
    </submittedName>
</protein>
<evidence type="ECO:0000256" key="3">
    <source>
        <dbReference type="ARBA" id="ARBA00022801"/>
    </source>
</evidence>
<dbReference type="InterPro" id="IPR050131">
    <property type="entry name" value="Peptidase_S8_subtilisin-like"/>
</dbReference>
<dbReference type="InterPro" id="IPR015500">
    <property type="entry name" value="Peptidase_S8_subtilisin-rel"/>
</dbReference>
<evidence type="ECO:0000256" key="5">
    <source>
        <dbReference type="PROSITE-ProRule" id="PRU01240"/>
    </source>
</evidence>
<dbReference type="EMBL" id="LR725888">
    <property type="protein sequence ID" value="VWO96752.1"/>
    <property type="molecule type" value="Genomic_DNA"/>
</dbReference>